<evidence type="ECO:0000313" key="2">
    <source>
        <dbReference type="Proteomes" id="UP000326354"/>
    </source>
</evidence>
<protein>
    <submittedName>
        <fullName evidence="1">Uncharacterized protein</fullName>
    </submittedName>
</protein>
<name>A0A5S9IRI3_UABAM</name>
<evidence type="ECO:0000313" key="1">
    <source>
        <dbReference type="EMBL" id="BBM86122.1"/>
    </source>
</evidence>
<dbReference type="Proteomes" id="UP000326354">
    <property type="component" value="Chromosome"/>
</dbReference>
<reference evidence="1 2" key="1">
    <citation type="submission" date="2019-08" db="EMBL/GenBank/DDBJ databases">
        <title>Complete genome sequence of Candidatus Uab amorphum.</title>
        <authorList>
            <person name="Shiratori T."/>
            <person name="Suzuki S."/>
            <person name="Kakizawa Y."/>
            <person name="Ishida K."/>
        </authorList>
    </citation>
    <scope>NUCLEOTIDE SEQUENCE [LARGE SCALE GENOMIC DNA]</scope>
    <source>
        <strain evidence="1 2">SRT547</strain>
    </source>
</reference>
<proteinExistence type="predicted"/>
<dbReference type="KEGG" id="uam:UABAM_04508"/>
<dbReference type="AlphaFoldDB" id="A0A5S9IRI3"/>
<keyword evidence="2" id="KW-1185">Reference proteome</keyword>
<dbReference type="EMBL" id="AP019860">
    <property type="protein sequence ID" value="BBM86122.1"/>
    <property type="molecule type" value="Genomic_DNA"/>
</dbReference>
<sequence>MDEQILQRMLELEKRMNELQTESNVASRYECFTW</sequence>
<accession>A0A5S9IRI3</accession>
<organism evidence="1 2">
    <name type="scientific">Uabimicrobium amorphum</name>
    <dbReference type="NCBI Taxonomy" id="2596890"/>
    <lineage>
        <taxon>Bacteria</taxon>
        <taxon>Pseudomonadati</taxon>
        <taxon>Planctomycetota</taxon>
        <taxon>Candidatus Uabimicrobiia</taxon>
        <taxon>Candidatus Uabimicrobiales</taxon>
        <taxon>Candidatus Uabimicrobiaceae</taxon>
        <taxon>Candidatus Uabimicrobium</taxon>
    </lineage>
</organism>
<gene>
    <name evidence="1" type="ORF">UABAM_04508</name>
</gene>